<name>A0ABR1LHN2_9PEZI</name>
<dbReference type="GeneID" id="92029458"/>
<dbReference type="Proteomes" id="UP001360953">
    <property type="component" value="Unassembled WGS sequence"/>
</dbReference>
<comment type="caution">
    <text evidence="2">The sequence shown here is derived from an EMBL/GenBank/DDBJ whole genome shotgun (WGS) entry which is preliminary data.</text>
</comment>
<feature type="compositionally biased region" description="Acidic residues" evidence="1">
    <location>
        <begin position="241"/>
        <end position="252"/>
    </location>
</feature>
<sequence>MEDDNMAIDRGAASAFIVPSPSSSKVTGSFSSFPIVSATEAPVVNFNGEQPIVPVVARSTPGDLAGLVRYFLDGQHIPASKKAKGRQSRLTAVYVKTGQMIVSTHIPISRINLGKFTLDWIDQVCQTFGVIKPPLSESSRHMYLGQAETHANDNKAVDSLATHAAALSISDSEIASRFKTSPAYTKWTKRLRKRDRQSDDEKKQEVRGGKVNNGRVEKTRLRRSRTKQKHDPKPDVMMGDLGDDGADGEDVAMDSQNDCMAQLDCGMAIDQTVTSPSKMDCRMADSH</sequence>
<reference evidence="2 3" key="1">
    <citation type="submission" date="2024-04" db="EMBL/GenBank/DDBJ databases">
        <title>Phyllosticta paracitricarpa is synonymous to the EU quarantine fungus P. citricarpa based on phylogenomic analyses.</title>
        <authorList>
            <consortium name="Lawrence Berkeley National Laboratory"/>
            <person name="Van ingen-buijs V.A."/>
            <person name="Van westerhoven A.C."/>
            <person name="Haridas S."/>
            <person name="Skiadas P."/>
            <person name="Martin F."/>
            <person name="Groenewald J.Z."/>
            <person name="Crous P.W."/>
            <person name="Seidl M.F."/>
        </authorList>
    </citation>
    <scope>NUCLEOTIDE SEQUENCE [LARGE SCALE GENOMIC DNA]</scope>
    <source>
        <strain evidence="2 3">CPC 17464</strain>
    </source>
</reference>
<feature type="compositionally biased region" description="Basic and acidic residues" evidence="1">
    <location>
        <begin position="196"/>
        <end position="208"/>
    </location>
</feature>
<evidence type="ECO:0000313" key="2">
    <source>
        <dbReference type="EMBL" id="KAK7534214.1"/>
    </source>
</evidence>
<feature type="region of interest" description="Disordered" evidence="1">
    <location>
        <begin position="189"/>
        <end position="252"/>
    </location>
</feature>
<dbReference type="RefSeq" id="XP_066653253.1">
    <property type="nucleotide sequence ID" value="XM_066796552.1"/>
</dbReference>
<evidence type="ECO:0000313" key="3">
    <source>
        <dbReference type="Proteomes" id="UP001360953"/>
    </source>
</evidence>
<proteinExistence type="predicted"/>
<protein>
    <submittedName>
        <fullName evidence="2">Uncharacterized protein</fullName>
    </submittedName>
</protein>
<organism evidence="2 3">
    <name type="scientific">Phyllosticta citribraziliensis</name>
    <dbReference type="NCBI Taxonomy" id="989973"/>
    <lineage>
        <taxon>Eukaryota</taxon>
        <taxon>Fungi</taxon>
        <taxon>Dikarya</taxon>
        <taxon>Ascomycota</taxon>
        <taxon>Pezizomycotina</taxon>
        <taxon>Dothideomycetes</taxon>
        <taxon>Dothideomycetes incertae sedis</taxon>
        <taxon>Botryosphaeriales</taxon>
        <taxon>Phyllostictaceae</taxon>
        <taxon>Phyllosticta</taxon>
    </lineage>
</organism>
<dbReference type="EMBL" id="JBBPEH010000009">
    <property type="protein sequence ID" value="KAK7534214.1"/>
    <property type="molecule type" value="Genomic_DNA"/>
</dbReference>
<keyword evidence="3" id="KW-1185">Reference proteome</keyword>
<gene>
    <name evidence="2" type="ORF">J3D65DRAFT_477187</name>
</gene>
<evidence type="ECO:0000256" key="1">
    <source>
        <dbReference type="SAM" id="MobiDB-lite"/>
    </source>
</evidence>
<accession>A0ABR1LHN2</accession>